<dbReference type="Proteomes" id="UP000642265">
    <property type="component" value="Unassembled WGS sequence"/>
</dbReference>
<feature type="DNA-binding region" description="H-T-H motif" evidence="5">
    <location>
        <begin position="76"/>
        <end position="95"/>
    </location>
</feature>
<dbReference type="InterPro" id="IPR050109">
    <property type="entry name" value="HTH-type_TetR-like_transc_reg"/>
</dbReference>
<dbReference type="PRINTS" id="PR00455">
    <property type="entry name" value="HTHTETR"/>
</dbReference>
<dbReference type="InterPro" id="IPR023772">
    <property type="entry name" value="DNA-bd_HTH_TetR-type_CS"/>
</dbReference>
<evidence type="ECO:0000256" key="3">
    <source>
        <dbReference type="ARBA" id="ARBA00023125"/>
    </source>
</evidence>
<protein>
    <submittedName>
        <fullName evidence="7">TetR/AcrR family transcriptional regulator</fullName>
    </submittedName>
</protein>
<comment type="caution">
    <text evidence="7">The sequence shown here is derived from an EMBL/GenBank/DDBJ whole genome shotgun (WGS) entry which is preliminary data.</text>
</comment>
<evidence type="ECO:0000313" key="9">
    <source>
        <dbReference type="Proteomes" id="UP000441102"/>
    </source>
</evidence>
<dbReference type="EMBL" id="JACZKO010000033">
    <property type="protein sequence ID" value="MBE0561393.1"/>
    <property type="molecule type" value="Genomic_DNA"/>
</dbReference>
<dbReference type="PANTHER" id="PTHR30055">
    <property type="entry name" value="HTH-TYPE TRANSCRIPTIONAL REGULATOR RUTR"/>
    <property type="match status" value="1"/>
</dbReference>
<proteinExistence type="predicted"/>
<reference evidence="7 9" key="1">
    <citation type="submission" date="2019-09" db="EMBL/GenBank/DDBJ databases">
        <title>Taxonomic organization of the family Brucellaceae based on a phylogenomic approach.</title>
        <authorList>
            <person name="Leclercq S."/>
            <person name="Cloeckaert A."/>
            <person name="Zygmunt M.S."/>
        </authorList>
    </citation>
    <scope>NUCLEOTIDE SEQUENCE [LARGE SCALE GENOMIC DNA]</scope>
    <source>
        <strain evidence="7 9">CCUG 34461</strain>
    </source>
</reference>
<dbReference type="SUPFAM" id="SSF48498">
    <property type="entry name" value="Tetracyclin repressor-like, C-terminal domain"/>
    <property type="match status" value="1"/>
</dbReference>
<evidence type="ECO:0000259" key="6">
    <source>
        <dbReference type="PROSITE" id="PS50977"/>
    </source>
</evidence>
<dbReference type="Gene3D" id="1.10.10.60">
    <property type="entry name" value="Homeodomain-like"/>
    <property type="match status" value="1"/>
</dbReference>
<keyword evidence="1" id="KW-0805">Transcription regulation</keyword>
<sequence>MRRCIGWKIGSFDQISLILTGRRSGINWQRPEVLEIDLPSTAIKPKPRTKPAEIRRDELMAAAEALFLEKGFAATSVDEIVRLADVAKGTFYLHFRSKDDILLALRERFVDGFCERLERQLGLLPADDWQGKLAAWAETGIAGYLDNYKLHDMVFHDFHPPMRRMKQENPAIVRLDALLTDGNAAGAWKIADTRLTAVLLFNALHGAVDEIISNPDMMDRAEMIAGVKTFFLQAVRSQ</sequence>
<evidence type="ECO:0000256" key="5">
    <source>
        <dbReference type="PROSITE-ProRule" id="PRU00335"/>
    </source>
</evidence>
<reference evidence="8" key="3">
    <citation type="submission" date="2020-10" db="EMBL/GenBank/DDBJ databases">
        <title>Enrichment of novel Verrucomicrobia, Bacteroidetes and Krumholzibacteria in an oxygen-limited, methane- and iron-fed bioreactor inoculated with Bothnian Sea sediments.</title>
        <authorList>
            <person name="Martins P.D."/>
            <person name="de Jong A."/>
            <person name="Lenstra W.K."/>
            <person name="van Helmond N.A.G.M."/>
            <person name="Slomp C.P."/>
            <person name="Jetten M.S.M."/>
            <person name="Welte C.U."/>
            <person name="Rasigraf O."/>
        </authorList>
    </citation>
    <scope>NUCLEOTIDE SEQUENCE</scope>
    <source>
        <strain evidence="8">MAG47</strain>
    </source>
</reference>
<dbReference type="Pfam" id="PF00440">
    <property type="entry name" value="TetR_N"/>
    <property type="match status" value="1"/>
</dbReference>
<dbReference type="GO" id="GO:0003700">
    <property type="term" value="F:DNA-binding transcription factor activity"/>
    <property type="evidence" value="ECO:0007669"/>
    <property type="project" value="TreeGrafter"/>
</dbReference>
<keyword evidence="3 5" id="KW-0238">DNA-binding</keyword>
<dbReference type="Proteomes" id="UP000441102">
    <property type="component" value="Unassembled WGS sequence"/>
</dbReference>
<dbReference type="PANTHER" id="PTHR30055:SF183">
    <property type="entry name" value="NUCLEOID OCCLUSION FACTOR SLMA"/>
    <property type="match status" value="1"/>
</dbReference>
<gene>
    <name evidence="7" type="ORF">F9L06_19920</name>
    <name evidence="8" type="ORF">IH622_11380</name>
</gene>
<dbReference type="PROSITE" id="PS01081">
    <property type="entry name" value="HTH_TETR_1"/>
    <property type="match status" value="1"/>
</dbReference>
<dbReference type="FunFam" id="1.10.10.60:FF:000141">
    <property type="entry name" value="TetR family transcriptional regulator"/>
    <property type="match status" value="1"/>
</dbReference>
<dbReference type="AlphaFoldDB" id="A0A6I0DN33"/>
<evidence type="ECO:0000256" key="4">
    <source>
        <dbReference type="ARBA" id="ARBA00023163"/>
    </source>
</evidence>
<dbReference type="InterPro" id="IPR009057">
    <property type="entry name" value="Homeodomain-like_sf"/>
</dbReference>
<dbReference type="GO" id="GO:0000976">
    <property type="term" value="F:transcription cis-regulatory region binding"/>
    <property type="evidence" value="ECO:0007669"/>
    <property type="project" value="TreeGrafter"/>
</dbReference>
<keyword evidence="2" id="KW-0175">Coiled coil</keyword>
<dbReference type="PROSITE" id="PS50977">
    <property type="entry name" value="HTH_TETR_2"/>
    <property type="match status" value="1"/>
</dbReference>
<dbReference type="InterPro" id="IPR036271">
    <property type="entry name" value="Tet_transcr_reg_TetR-rel_C_sf"/>
</dbReference>
<feature type="domain" description="HTH tetR-type" evidence="6">
    <location>
        <begin position="53"/>
        <end position="113"/>
    </location>
</feature>
<organism evidence="7 9">
    <name type="scientific">Brucella anthropi</name>
    <name type="common">Ochrobactrum anthropi</name>
    <dbReference type="NCBI Taxonomy" id="529"/>
    <lineage>
        <taxon>Bacteria</taxon>
        <taxon>Pseudomonadati</taxon>
        <taxon>Pseudomonadota</taxon>
        <taxon>Alphaproteobacteria</taxon>
        <taxon>Hyphomicrobiales</taxon>
        <taxon>Brucellaceae</taxon>
        <taxon>Brucella/Ochrobactrum group</taxon>
        <taxon>Brucella</taxon>
    </lineage>
</organism>
<dbReference type="InterPro" id="IPR001647">
    <property type="entry name" value="HTH_TetR"/>
</dbReference>
<evidence type="ECO:0000313" key="7">
    <source>
        <dbReference type="EMBL" id="KAB2794658.1"/>
    </source>
</evidence>
<dbReference type="EMBL" id="WBWX01000008">
    <property type="protein sequence ID" value="KAB2794658.1"/>
    <property type="molecule type" value="Genomic_DNA"/>
</dbReference>
<evidence type="ECO:0000256" key="1">
    <source>
        <dbReference type="ARBA" id="ARBA00023015"/>
    </source>
</evidence>
<dbReference type="SUPFAM" id="SSF46689">
    <property type="entry name" value="Homeodomain-like"/>
    <property type="match status" value="1"/>
</dbReference>
<accession>A0A6I0DN33</accession>
<evidence type="ECO:0000256" key="2">
    <source>
        <dbReference type="ARBA" id="ARBA00023054"/>
    </source>
</evidence>
<keyword evidence="4" id="KW-0804">Transcription</keyword>
<dbReference type="Gene3D" id="1.10.357.10">
    <property type="entry name" value="Tetracycline Repressor, domain 2"/>
    <property type="match status" value="1"/>
</dbReference>
<name>A0A6I0DN33_BRUAN</name>
<reference evidence="8" key="2">
    <citation type="submission" date="2020-09" db="EMBL/GenBank/DDBJ databases">
        <authorList>
            <person name="Dalcin Martins P."/>
        </authorList>
    </citation>
    <scope>NUCLEOTIDE SEQUENCE</scope>
    <source>
        <strain evidence="8">MAG47</strain>
    </source>
</reference>
<evidence type="ECO:0000313" key="8">
    <source>
        <dbReference type="EMBL" id="MBE0561393.1"/>
    </source>
</evidence>